<name>A0ABP5Z780_9ACTN</name>
<protein>
    <submittedName>
        <fullName evidence="2">Uncharacterized protein</fullName>
    </submittedName>
</protein>
<gene>
    <name evidence="2" type="ORF">GCM10010406_31990</name>
</gene>
<proteinExistence type="predicted"/>
<feature type="region of interest" description="Disordered" evidence="1">
    <location>
        <begin position="55"/>
        <end position="78"/>
    </location>
</feature>
<reference evidence="3" key="1">
    <citation type="journal article" date="2019" name="Int. J. Syst. Evol. Microbiol.">
        <title>The Global Catalogue of Microorganisms (GCM) 10K type strain sequencing project: providing services to taxonomists for standard genome sequencing and annotation.</title>
        <authorList>
            <consortium name="The Broad Institute Genomics Platform"/>
            <consortium name="The Broad Institute Genome Sequencing Center for Infectious Disease"/>
            <person name="Wu L."/>
            <person name="Ma J."/>
        </authorList>
    </citation>
    <scope>NUCLEOTIDE SEQUENCE [LARGE SCALE GENOMIC DNA]</scope>
    <source>
        <strain evidence="3">JCM 6307</strain>
    </source>
</reference>
<comment type="caution">
    <text evidence="2">The sequence shown here is derived from an EMBL/GenBank/DDBJ whole genome shotgun (WGS) entry which is preliminary data.</text>
</comment>
<evidence type="ECO:0000313" key="3">
    <source>
        <dbReference type="Proteomes" id="UP001501358"/>
    </source>
</evidence>
<dbReference type="RefSeq" id="WP_344383855.1">
    <property type="nucleotide sequence ID" value="NZ_BAAATA010000017.1"/>
</dbReference>
<accession>A0ABP5Z780</accession>
<dbReference type="Proteomes" id="UP001501358">
    <property type="component" value="Unassembled WGS sequence"/>
</dbReference>
<keyword evidence="3" id="KW-1185">Reference proteome</keyword>
<evidence type="ECO:0000313" key="2">
    <source>
        <dbReference type="EMBL" id="GAA2493517.1"/>
    </source>
</evidence>
<evidence type="ECO:0000256" key="1">
    <source>
        <dbReference type="SAM" id="MobiDB-lite"/>
    </source>
</evidence>
<organism evidence="2 3">
    <name type="scientific">Streptomyces thermolineatus</name>
    <dbReference type="NCBI Taxonomy" id="44033"/>
    <lineage>
        <taxon>Bacteria</taxon>
        <taxon>Bacillati</taxon>
        <taxon>Actinomycetota</taxon>
        <taxon>Actinomycetes</taxon>
        <taxon>Kitasatosporales</taxon>
        <taxon>Streptomycetaceae</taxon>
        <taxon>Streptomyces</taxon>
    </lineage>
</organism>
<sequence>MTTETGSPTPLPPLPVRRRSALQAARRSSIADAAGWTGRLPVALYACTGGGTGDTGHADDADGVTDADSTDGAGRTYGAGSTGEALRAAGEFVTAMGWEVVGEFTDPCPESPLADRLQWRQVLALAGRRRIRGVVSPWPEALAADPDERARAVGRLDELGVFVQFTHCTDPGRSARAVGQAP</sequence>
<dbReference type="EMBL" id="BAAATA010000017">
    <property type="protein sequence ID" value="GAA2493517.1"/>
    <property type="molecule type" value="Genomic_DNA"/>
</dbReference>